<protein>
    <submittedName>
        <fullName evidence="1">Uncharacterized protein</fullName>
    </submittedName>
</protein>
<evidence type="ECO:0000313" key="1">
    <source>
        <dbReference type="EMBL" id="GAI67816.1"/>
    </source>
</evidence>
<name>X1RLG1_9ZZZZ</name>
<proteinExistence type="predicted"/>
<reference evidence="1" key="1">
    <citation type="journal article" date="2014" name="Front. Microbiol.">
        <title>High frequency of phylogenetically diverse reductive dehalogenase-homologous genes in deep subseafloor sedimentary metagenomes.</title>
        <authorList>
            <person name="Kawai M."/>
            <person name="Futagami T."/>
            <person name="Toyoda A."/>
            <person name="Takaki Y."/>
            <person name="Nishi S."/>
            <person name="Hori S."/>
            <person name="Arai W."/>
            <person name="Tsubouchi T."/>
            <person name="Morono Y."/>
            <person name="Uchiyama I."/>
            <person name="Ito T."/>
            <person name="Fujiyama A."/>
            <person name="Inagaki F."/>
            <person name="Takami H."/>
        </authorList>
    </citation>
    <scope>NUCLEOTIDE SEQUENCE</scope>
    <source>
        <strain evidence="1">Expedition CK06-06</strain>
    </source>
</reference>
<dbReference type="EMBL" id="BARW01002126">
    <property type="protein sequence ID" value="GAI67816.1"/>
    <property type="molecule type" value="Genomic_DNA"/>
</dbReference>
<comment type="caution">
    <text evidence="1">The sequence shown here is derived from an EMBL/GenBank/DDBJ whole genome shotgun (WGS) entry which is preliminary data.</text>
</comment>
<organism evidence="1">
    <name type="scientific">marine sediment metagenome</name>
    <dbReference type="NCBI Taxonomy" id="412755"/>
    <lineage>
        <taxon>unclassified sequences</taxon>
        <taxon>metagenomes</taxon>
        <taxon>ecological metagenomes</taxon>
    </lineage>
</organism>
<dbReference type="AlphaFoldDB" id="X1RLG1"/>
<sequence length="331" mass="39415">LLQDATGIFAKQNNIEIFPHPNKPGRLPLGYGVRCIDDDYVDLEKLEEFLYWFQKLDPWDLKNIPIQQESLDLVYAKPGTTISYYEEGKYLLHNGLQMSSSRHSSQFKMIYYLWRRNTPPQDTMNQVWDVIRYKHNGFSNEILSNPNNVKKEIIRQTNSVYERYDYSDILPDDPHNYHRGYTTKPDITDIIRITEGNMSLAEFLYNLVKYCYPRRHRNFINIHSDKLIEWSSRDTYLKYLDVLIRIGIVIRSNVYSVGRFSKRIQINWNYRNPDGAILFDNRSPETFRDAIKQVFESEEFKQRLKEAGRERTSTIKIIQGIYRVCKNSKHI</sequence>
<gene>
    <name evidence="1" type="ORF">S12H4_06160</name>
</gene>
<accession>X1RLG1</accession>
<feature type="non-terminal residue" evidence="1">
    <location>
        <position position="1"/>
    </location>
</feature>